<accession>A0ABD1Q8D8</accession>
<comment type="caution">
    <text evidence="1">The sequence shown here is derived from an EMBL/GenBank/DDBJ whole genome shotgun (WGS) entry which is preliminary data.</text>
</comment>
<dbReference type="Proteomes" id="UP001604336">
    <property type="component" value="Unassembled WGS sequence"/>
</dbReference>
<organism evidence="1 2">
    <name type="scientific">Abeliophyllum distichum</name>
    <dbReference type="NCBI Taxonomy" id="126358"/>
    <lineage>
        <taxon>Eukaryota</taxon>
        <taxon>Viridiplantae</taxon>
        <taxon>Streptophyta</taxon>
        <taxon>Embryophyta</taxon>
        <taxon>Tracheophyta</taxon>
        <taxon>Spermatophyta</taxon>
        <taxon>Magnoliopsida</taxon>
        <taxon>eudicotyledons</taxon>
        <taxon>Gunneridae</taxon>
        <taxon>Pentapetalae</taxon>
        <taxon>asterids</taxon>
        <taxon>lamiids</taxon>
        <taxon>Lamiales</taxon>
        <taxon>Oleaceae</taxon>
        <taxon>Forsythieae</taxon>
        <taxon>Abeliophyllum</taxon>
    </lineage>
</organism>
<reference evidence="2" key="1">
    <citation type="submission" date="2024-07" db="EMBL/GenBank/DDBJ databases">
        <title>Two chromosome-level genome assemblies of Korean endemic species Abeliophyllum distichum and Forsythia ovata (Oleaceae).</title>
        <authorList>
            <person name="Jang H."/>
        </authorList>
    </citation>
    <scope>NUCLEOTIDE SEQUENCE [LARGE SCALE GENOMIC DNA]</scope>
</reference>
<dbReference type="AlphaFoldDB" id="A0ABD1Q8D8"/>
<sequence>MNVHATFSDVMKNTSGTRDTTWDTTSRRCCTLLDVWQDVAEIVYELLWSLAIPILPLKIDYEAFCAELTIVWKEAQDDALEFFEAERVPSDMRIGEDTSLPISDVEE</sequence>
<evidence type="ECO:0000313" key="1">
    <source>
        <dbReference type="EMBL" id="KAL2471384.1"/>
    </source>
</evidence>
<proteinExistence type="predicted"/>
<evidence type="ECO:0000313" key="2">
    <source>
        <dbReference type="Proteomes" id="UP001604336"/>
    </source>
</evidence>
<gene>
    <name evidence="1" type="ORF">Adt_39520</name>
</gene>
<keyword evidence="2" id="KW-1185">Reference proteome</keyword>
<dbReference type="EMBL" id="JBFOLK010000012">
    <property type="protein sequence ID" value="KAL2471384.1"/>
    <property type="molecule type" value="Genomic_DNA"/>
</dbReference>
<protein>
    <submittedName>
        <fullName evidence="1">Uncharacterized protein</fullName>
    </submittedName>
</protein>
<name>A0ABD1Q8D8_9LAMI</name>